<accession>A0A1X7GCJ6</accession>
<evidence type="ECO:0000313" key="3">
    <source>
        <dbReference type="Proteomes" id="UP000192903"/>
    </source>
</evidence>
<keyword evidence="3" id="KW-1185">Reference proteome</keyword>
<name>A0A1X7GCJ6_9HYPH</name>
<evidence type="ECO:0000313" key="2">
    <source>
        <dbReference type="EMBL" id="SMF67635.1"/>
    </source>
</evidence>
<evidence type="ECO:0000256" key="1">
    <source>
        <dbReference type="SAM" id="MobiDB-lite"/>
    </source>
</evidence>
<protein>
    <submittedName>
        <fullName evidence="2">Uncharacterized protein</fullName>
    </submittedName>
</protein>
<gene>
    <name evidence="2" type="ORF">SAMN02982989_3595</name>
</gene>
<dbReference type="EMBL" id="FXAF01000011">
    <property type="protein sequence ID" value="SMF67635.1"/>
    <property type="molecule type" value="Genomic_DNA"/>
</dbReference>
<sequence>MKEIPSSALFPSPQRGEGGPKDRMRGAKPPSSAGFAACAPPHRLALLGTSPRWGEEGESRTCSVPPYAYAACRIAALVLLGKPSPPSDLPPCGGDARQGRGGCGGRHSPALMDKTQTRLSSINHLTPFSSPLLHSMPTITPSRIGYTGRRSGEAGPARVLRGRRKASPSGFAENGLPPATRGEMTGNGPAHRLLMPERARRACLCGTQGGRTDGFAGLFCPSA</sequence>
<feature type="region of interest" description="Disordered" evidence="1">
    <location>
        <begin position="142"/>
        <end position="189"/>
    </location>
</feature>
<dbReference type="AlphaFoldDB" id="A0A1X7GCJ6"/>
<dbReference type="Proteomes" id="UP000192903">
    <property type="component" value="Unassembled WGS sequence"/>
</dbReference>
<feature type="region of interest" description="Disordered" evidence="1">
    <location>
        <begin position="1"/>
        <end position="37"/>
    </location>
</feature>
<organism evidence="2 3">
    <name type="scientific">Xaviernesmea oryzae</name>
    <dbReference type="NCBI Taxonomy" id="464029"/>
    <lineage>
        <taxon>Bacteria</taxon>
        <taxon>Pseudomonadati</taxon>
        <taxon>Pseudomonadota</taxon>
        <taxon>Alphaproteobacteria</taxon>
        <taxon>Hyphomicrobiales</taxon>
        <taxon>Rhizobiaceae</taxon>
        <taxon>Rhizobium/Agrobacterium group</taxon>
        <taxon>Xaviernesmea</taxon>
    </lineage>
</organism>
<proteinExistence type="predicted"/>
<reference evidence="3" key="1">
    <citation type="submission" date="2017-04" db="EMBL/GenBank/DDBJ databases">
        <authorList>
            <person name="Varghese N."/>
            <person name="Submissions S."/>
        </authorList>
    </citation>
    <scope>NUCLEOTIDE SEQUENCE [LARGE SCALE GENOMIC DNA]</scope>
    <source>
        <strain evidence="3">B4P</strain>
    </source>
</reference>